<evidence type="ECO:0000313" key="2">
    <source>
        <dbReference type="Proteomes" id="UP001174839"/>
    </source>
</evidence>
<reference evidence="1" key="1">
    <citation type="submission" date="2023-06" db="EMBL/GenBank/DDBJ databases">
        <title>Robiginitalea aurantiacus sp. nov. and Algoriphagus sediminis sp. nov., isolated from coastal sediment.</title>
        <authorList>
            <person name="Zhou Z.Y."/>
            <person name="An J."/>
            <person name="Jia Y.W."/>
            <person name="Du Z.J."/>
        </authorList>
    </citation>
    <scope>NUCLEOTIDE SEQUENCE</scope>
    <source>
        <strain evidence="1">M39</strain>
    </source>
</reference>
<dbReference type="PANTHER" id="PTHR11941">
    <property type="entry name" value="ENOYL-COA HYDRATASE-RELATED"/>
    <property type="match status" value="1"/>
</dbReference>
<dbReference type="SUPFAM" id="SSF52096">
    <property type="entry name" value="ClpP/crotonase"/>
    <property type="match status" value="1"/>
</dbReference>
<proteinExistence type="predicted"/>
<dbReference type="InterPro" id="IPR029045">
    <property type="entry name" value="ClpP/crotonase-like_dom_sf"/>
</dbReference>
<keyword evidence="2" id="KW-1185">Reference proteome</keyword>
<dbReference type="PANTHER" id="PTHR11941:SF54">
    <property type="entry name" value="ENOYL-COA HYDRATASE, MITOCHONDRIAL"/>
    <property type="match status" value="1"/>
</dbReference>
<dbReference type="Gene3D" id="3.90.226.10">
    <property type="entry name" value="2-enoyl-CoA Hydratase, Chain A, domain 1"/>
    <property type="match status" value="1"/>
</dbReference>
<gene>
    <name evidence="1" type="ORF">QU605_07005</name>
</gene>
<name>A0ABT7WE75_9FLAO</name>
<organism evidence="1 2">
    <name type="scientific">Robiginitalea aurantiaca</name>
    <dbReference type="NCBI Taxonomy" id="3056915"/>
    <lineage>
        <taxon>Bacteria</taxon>
        <taxon>Pseudomonadati</taxon>
        <taxon>Bacteroidota</taxon>
        <taxon>Flavobacteriia</taxon>
        <taxon>Flavobacteriales</taxon>
        <taxon>Flavobacteriaceae</taxon>
        <taxon>Robiginitalea</taxon>
    </lineage>
</organism>
<dbReference type="Pfam" id="PF00378">
    <property type="entry name" value="ECH_1"/>
    <property type="match status" value="1"/>
</dbReference>
<comment type="caution">
    <text evidence="1">The sequence shown here is derived from an EMBL/GenBank/DDBJ whole genome shotgun (WGS) entry which is preliminary data.</text>
</comment>
<accession>A0ABT7WE75</accession>
<dbReference type="EMBL" id="JAUDUY010000003">
    <property type="protein sequence ID" value="MDM9631211.1"/>
    <property type="molecule type" value="Genomic_DNA"/>
</dbReference>
<dbReference type="CDD" id="cd06558">
    <property type="entry name" value="crotonase-like"/>
    <property type="match status" value="1"/>
</dbReference>
<protein>
    <submittedName>
        <fullName evidence="1">Enoyl-CoA hydratase/isomerase family protein</fullName>
    </submittedName>
</protein>
<sequence>MGTTRKEGSLYTRLDGGLAILEFGHPSSNSLNSELLSRLCKEIESLGANTEIALILIQSEGDRAFCAGASFDELLEISTPEQSTAFFNGFARLINSMRTCPIPIIGKVHGKAVGGGVGLIASCDYVMASDKASLRLSEIGLGIAPLVIAPAVERKAGVSGLAELALAPSEWKSAYWARERGLFSKVFESRSDLDKETEFFAADLASHSRDALMLMKRALWEGTEHWDDLLTSRAAMTGKLALSQTTQQTISAFKKKR</sequence>
<evidence type="ECO:0000313" key="1">
    <source>
        <dbReference type="EMBL" id="MDM9631211.1"/>
    </source>
</evidence>
<dbReference type="InterPro" id="IPR001753">
    <property type="entry name" value="Enoyl-CoA_hydra/iso"/>
</dbReference>
<dbReference type="Proteomes" id="UP001174839">
    <property type="component" value="Unassembled WGS sequence"/>
</dbReference>
<dbReference type="RefSeq" id="WP_289724575.1">
    <property type="nucleotide sequence ID" value="NZ_JAUDUY010000003.1"/>
</dbReference>